<evidence type="ECO:0000313" key="2">
    <source>
        <dbReference type="Proteomes" id="UP000001542"/>
    </source>
</evidence>
<dbReference type="InParanoid" id="A2GHI9"/>
<dbReference type="AlphaFoldDB" id="A2GHI9"/>
<dbReference type="SMR" id="A2GHI9"/>
<evidence type="ECO:0000313" key="1">
    <source>
        <dbReference type="EMBL" id="EAX83376.1"/>
    </source>
</evidence>
<name>A2GHI9_TRIV3</name>
<proteinExistence type="predicted"/>
<dbReference type="Proteomes" id="UP000001542">
    <property type="component" value="Unassembled WGS sequence"/>
</dbReference>
<sequence>MEIMKYDKQIDQNTAQKEVDDCVNCLNHIAKSAENQIENILHSTKNKADDSLNLNKLDIEKEREVCKIIFGTDIKSKLPHGIVDNLCKKIQKDKIKIQRLIAQRRYFLKEKYAKDEGSRPKWVPKEITDQMLLEFSQGTRNAINIGSSEPNTQDVILTFYQLPLF</sequence>
<organism evidence="1 2">
    <name type="scientific">Trichomonas vaginalis (strain ATCC PRA-98 / G3)</name>
    <dbReference type="NCBI Taxonomy" id="412133"/>
    <lineage>
        <taxon>Eukaryota</taxon>
        <taxon>Metamonada</taxon>
        <taxon>Parabasalia</taxon>
        <taxon>Trichomonadida</taxon>
        <taxon>Trichomonadidae</taxon>
        <taxon>Trichomonas</taxon>
    </lineage>
</organism>
<dbReference type="VEuPathDB" id="TrichDB:TVAG_607000"/>
<protein>
    <submittedName>
        <fullName evidence="1">Uncharacterized protein</fullName>
    </submittedName>
</protein>
<accession>A2GHI9</accession>
<reference evidence="1" key="1">
    <citation type="submission" date="2006-10" db="EMBL/GenBank/DDBJ databases">
        <authorList>
            <person name="Amadeo P."/>
            <person name="Zhao Q."/>
            <person name="Wortman J."/>
            <person name="Fraser-Liggett C."/>
            <person name="Carlton J."/>
        </authorList>
    </citation>
    <scope>NUCLEOTIDE SEQUENCE</scope>
    <source>
        <strain evidence="1">G3</strain>
    </source>
</reference>
<dbReference type="KEGG" id="tva:4741010"/>
<keyword evidence="2" id="KW-1185">Reference proteome</keyword>
<reference evidence="1" key="2">
    <citation type="journal article" date="2007" name="Science">
        <title>Draft genome sequence of the sexually transmitted pathogen Trichomonas vaginalis.</title>
        <authorList>
            <person name="Carlton J.M."/>
            <person name="Hirt R.P."/>
            <person name="Silva J.C."/>
            <person name="Delcher A.L."/>
            <person name="Schatz M."/>
            <person name="Zhao Q."/>
            <person name="Wortman J.R."/>
            <person name="Bidwell S.L."/>
            <person name="Alsmark U.C.M."/>
            <person name="Besteiro S."/>
            <person name="Sicheritz-Ponten T."/>
            <person name="Noel C.J."/>
            <person name="Dacks J.B."/>
            <person name="Foster P.G."/>
            <person name="Simillion C."/>
            <person name="Van de Peer Y."/>
            <person name="Miranda-Saavedra D."/>
            <person name="Barton G.J."/>
            <person name="Westrop G.D."/>
            <person name="Mueller S."/>
            <person name="Dessi D."/>
            <person name="Fiori P.L."/>
            <person name="Ren Q."/>
            <person name="Paulsen I."/>
            <person name="Zhang H."/>
            <person name="Bastida-Corcuera F.D."/>
            <person name="Simoes-Barbosa A."/>
            <person name="Brown M.T."/>
            <person name="Hayes R.D."/>
            <person name="Mukherjee M."/>
            <person name="Okumura C.Y."/>
            <person name="Schneider R."/>
            <person name="Smith A.J."/>
            <person name="Vanacova S."/>
            <person name="Villalvazo M."/>
            <person name="Haas B.J."/>
            <person name="Pertea M."/>
            <person name="Feldblyum T.V."/>
            <person name="Utterback T.R."/>
            <person name="Shu C.L."/>
            <person name="Osoegawa K."/>
            <person name="de Jong P.J."/>
            <person name="Hrdy I."/>
            <person name="Horvathova L."/>
            <person name="Zubacova Z."/>
            <person name="Dolezal P."/>
            <person name="Malik S.B."/>
            <person name="Logsdon J.M. Jr."/>
            <person name="Henze K."/>
            <person name="Gupta A."/>
            <person name="Wang C.C."/>
            <person name="Dunne R.L."/>
            <person name="Upcroft J.A."/>
            <person name="Upcroft P."/>
            <person name="White O."/>
            <person name="Salzberg S.L."/>
            <person name="Tang P."/>
            <person name="Chiu C.-H."/>
            <person name="Lee Y.-S."/>
            <person name="Embley T.M."/>
            <person name="Coombs G.H."/>
            <person name="Mottram J.C."/>
            <person name="Tachezy J."/>
            <person name="Fraser-Liggett C.M."/>
            <person name="Johnson P.J."/>
        </authorList>
    </citation>
    <scope>NUCLEOTIDE SEQUENCE [LARGE SCALE GENOMIC DNA]</scope>
    <source>
        <strain evidence="1">G3</strain>
    </source>
</reference>
<dbReference type="VEuPathDB" id="TrichDB:TVAGG3_0450270"/>
<gene>
    <name evidence="1" type="ORF">TVAG_607000</name>
</gene>
<dbReference type="EMBL" id="DS115975">
    <property type="protein sequence ID" value="EAX83376.1"/>
    <property type="molecule type" value="Genomic_DNA"/>
</dbReference>